<feature type="compositionally biased region" description="Basic and acidic residues" evidence="1">
    <location>
        <begin position="80"/>
        <end position="89"/>
    </location>
</feature>
<name>X6MIY9_RETFI</name>
<dbReference type="AlphaFoldDB" id="X6MIY9"/>
<feature type="compositionally biased region" description="Low complexity" evidence="1">
    <location>
        <begin position="42"/>
        <end position="61"/>
    </location>
</feature>
<proteinExistence type="predicted"/>
<evidence type="ECO:0000313" key="3">
    <source>
        <dbReference type="Proteomes" id="UP000023152"/>
    </source>
</evidence>
<organism evidence="2 3">
    <name type="scientific">Reticulomyxa filosa</name>
    <dbReference type="NCBI Taxonomy" id="46433"/>
    <lineage>
        <taxon>Eukaryota</taxon>
        <taxon>Sar</taxon>
        <taxon>Rhizaria</taxon>
        <taxon>Retaria</taxon>
        <taxon>Foraminifera</taxon>
        <taxon>Monothalamids</taxon>
        <taxon>Reticulomyxidae</taxon>
        <taxon>Reticulomyxa</taxon>
    </lineage>
</organism>
<dbReference type="Proteomes" id="UP000023152">
    <property type="component" value="Unassembled WGS sequence"/>
</dbReference>
<dbReference type="EMBL" id="ASPP01020485">
    <property type="protein sequence ID" value="ETO13641.1"/>
    <property type="molecule type" value="Genomic_DNA"/>
</dbReference>
<gene>
    <name evidence="2" type="ORF">RFI_23723</name>
</gene>
<feature type="region of interest" description="Disordered" evidence="1">
    <location>
        <begin position="1"/>
        <end position="96"/>
    </location>
</feature>
<feature type="compositionally biased region" description="Polar residues" evidence="1">
    <location>
        <begin position="16"/>
        <end position="33"/>
    </location>
</feature>
<reference evidence="2 3" key="1">
    <citation type="journal article" date="2013" name="Curr. Biol.">
        <title>The Genome of the Foraminiferan Reticulomyxa filosa.</title>
        <authorList>
            <person name="Glockner G."/>
            <person name="Hulsmann N."/>
            <person name="Schleicher M."/>
            <person name="Noegel A.A."/>
            <person name="Eichinger L."/>
            <person name="Gallinger C."/>
            <person name="Pawlowski J."/>
            <person name="Sierra R."/>
            <person name="Euteneuer U."/>
            <person name="Pillet L."/>
            <person name="Moustafa A."/>
            <person name="Platzer M."/>
            <person name="Groth M."/>
            <person name="Szafranski K."/>
            <person name="Schliwa M."/>
        </authorList>
    </citation>
    <scope>NUCLEOTIDE SEQUENCE [LARGE SCALE GENOMIC DNA]</scope>
</reference>
<evidence type="ECO:0000256" key="1">
    <source>
        <dbReference type="SAM" id="MobiDB-lite"/>
    </source>
</evidence>
<keyword evidence="3" id="KW-1185">Reference proteome</keyword>
<comment type="caution">
    <text evidence="2">The sequence shown here is derived from an EMBL/GenBank/DDBJ whole genome shotgun (WGS) entry which is preliminary data.</text>
</comment>
<protein>
    <submittedName>
        <fullName evidence="2">Uncharacterized protein</fullName>
    </submittedName>
</protein>
<accession>X6MIY9</accession>
<feature type="region of interest" description="Disordered" evidence="1">
    <location>
        <begin position="122"/>
        <end position="142"/>
    </location>
</feature>
<evidence type="ECO:0000313" key="2">
    <source>
        <dbReference type="EMBL" id="ETO13641.1"/>
    </source>
</evidence>
<feature type="compositionally biased region" description="Low complexity" evidence="1">
    <location>
        <begin position="124"/>
        <end position="137"/>
    </location>
</feature>
<sequence length="212" mass="23700">MQSHPGHIKPRVETSLGKSNSSAQPTSRFNKNASAEERNRQDQTNSEQTNTNTAATSSSSMSEDENAASPVKATVSSPSQERKISRKLDPSYNPMNDPELNVVNPLQMTLDQTFFGMTRTSDLSDTSNVVSSPTTTSRQFSEEKENIPVNLLDHCNVESLLAQMKHGTLCLQSFEHAIKVFSKEQIKHCDETLKLLNKSKLEFKVQTFCWFV</sequence>